<evidence type="ECO:0008006" key="4">
    <source>
        <dbReference type="Google" id="ProtNLM"/>
    </source>
</evidence>
<feature type="signal peptide" evidence="1">
    <location>
        <begin position="1"/>
        <end position="19"/>
    </location>
</feature>
<dbReference type="RefSeq" id="WP_135687666.1">
    <property type="nucleotide sequence ID" value="NZ_JAMQPS010000001.1"/>
</dbReference>
<feature type="chain" id="PRO_5043207311" description="Cys-rich protein" evidence="1">
    <location>
        <begin position="20"/>
        <end position="143"/>
    </location>
</feature>
<accession>A0A5F2D9M4</accession>
<evidence type="ECO:0000256" key="1">
    <source>
        <dbReference type="SAM" id="SignalP"/>
    </source>
</evidence>
<organism evidence="2 3">
    <name type="scientific">Leptospira levettii</name>
    <dbReference type="NCBI Taxonomy" id="2023178"/>
    <lineage>
        <taxon>Bacteria</taxon>
        <taxon>Pseudomonadati</taxon>
        <taxon>Spirochaetota</taxon>
        <taxon>Spirochaetia</taxon>
        <taxon>Leptospirales</taxon>
        <taxon>Leptospiraceae</taxon>
        <taxon>Leptospira</taxon>
    </lineage>
</organism>
<proteinExistence type="predicted"/>
<dbReference type="EMBL" id="JAMQQD010000001">
    <property type="protein sequence ID" value="MCW7513565.1"/>
    <property type="molecule type" value="Genomic_DNA"/>
</dbReference>
<reference evidence="2" key="1">
    <citation type="submission" date="2022-06" db="EMBL/GenBank/DDBJ databases">
        <title>Leptospira isolates from biofilms formed at urban environments.</title>
        <authorList>
            <person name="Ribeiro P.S."/>
            <person name="Sousa T."/>
            <person name="Carvalho N."/>
            <person name="Aburjaile F."/>
            <person name="Neves F."/>
            <person name="Oliveira D."/>
            <person name="Blanco L."/>
            <person name="Lima J."/>
            <person name="Costa F."/>
            <person name="Brenig B."/>
            <person name="Soares S."/>
            <person name="Ramos R."/>
            <person name="Goes-Neto A."/>
            <person name="Matiuzzi M."/>
            <person name="Azevedo V."/>
            <person name="Ristow P."/>
        </authorList>
    </citation>
    <scope>NUCLEOTIDE SEQUENCE</scope>
    <source>
        <strain evidence="2">VSF7</strain>
    </source>
</reference>
<evidence type="ECO:0000313" key="3">
    <source>
        <dbReference type="Proteomes" id="UP001209694"/>
    </source>
</evidence>
<comment type="caution">
    <text evidence="2">The sequence shown here is derived from an EMBL/GenBank/DDBJ whole genome shotgun (WGS) entry which is preliminary data.</text>
</comment>
<dbReference type="Proteomes" id="UP001209694">
    <property type="component" value="Unassembled WGS sequence"/>
</dbReference>
<name>A0A5F2D9M4_9LEPT</name>
<keyword evidence="1" id="KW-0732">Signal</keyword>
<protein>
    <recommendedName>
        <fullName evidence="4">Cys-rich protein</fullName>
    </recommendedName>
</protein>
<sequence length="143" mass="16042">MKKSTILFLFLLIPTIVFANAEKKAKEMCECLKNAKSSQNEADKKSCLELREKHVKALKKGSKQHEGYLNSLNSCEQELAGLPQANPNLSTEEKTKIVCDCMKNATKQNRMGCFKLQSDYAKTISDLEEKKAFNINSQSCGTE</sequence>
<gene>
    <name evidence="2" type="ORF">ND810_00240</name>
</gene>
<dbReference type="AlphaFoldDB" id="A0A5F2D9M4"/>
<evidence type="ECO:0000313" key="2">
    <source>
        <dbReference type="EMBL" id="MCW7513565.1"/>
    </source>
</evidence>